<evidence type="ECO:0000256" key="1">
    <source>
        <dbReference type="SAM" id="MobiDB-lite"/>
    </source>
</evidence>
<protein>
    <submittedName>
        <fullName evidence="2">Uncharacterized protein</fullName>
    </submittedName>
</protein>
<accession>A0AAD6C8J0</accession>
<reference evidence="2" key="2">
    <citation type="journal article" date="2023" name="IMA Fungus">
        <title>Comparative genomic study of the Penicillium genus elucidates a diverse pangenome and 15 lateral gene transfer events.</title>
        <authorList>
            <person name="Petersen C."/>
            <person name="Sorensen T."/>
            <person name="Nielsen M.R."/>
            <person name="Sondergaard T.E."/>
            <person name="Sorensen J.L."/>
            <person name="Fitzpatrick D.A."/>
            <person name="Frisvad J.C."/>
            <person name="Nielsen K.L."/>
        </authorList>
    </citation>
    <scope>NUCLEOTIDE SEQUENCE</scope>
    <source>
        <strain evidence="2">IBT 16125</strain>
    </source>
</reference>
<sequence>MGSNYYRDFVPAPAATVLQDDTPVIGSDVPRNNQNDDKNRTSRREGLCNGHWLATRSRTPLNLSCQSWDSRRPRYKISTTSKEAYRTAPGAIDAMRANPTGVQPWISTMQ</sequence>
<dbReference type="EMBL" id="JAPVEA010000005">
    <property type="protein sequence ID" value="KAJ5454303.1"/>
    <property type="molecule type" value="Genomic_DNA"/>
</dbReference>
<evidence type="ECO:0000313" key="2">
    <source>
        <dbReference type="EMBL" id="KAJ5454303.1"/>
    </source>
</evidence>
<gene>
    <name evidence="2" type="ORF">N7458_005259</name>
</gene>
<dbReference type="GeneID" id="81598884"/>
<feature type="region of interest" description="Disordered" evidence="1">
    <location>
        <begin position="89"/>
        <end position="110"/>
    </location>
</feature>
<dbReference type="RefSeq" id="XP_056767259.1">
    <property type="nucleotide sequence ID" value="XM_056908641.1"/>
</dbReference>
<comment type="caution">
    <text evidence="2">The sequence shown here is derived from an EMBL/GenBank/DDBJ whole genome shotgun (WGS) entry which is preliminary data.</text>
</comment>
<keyword evidence="3" id="KW-1185">Reference proteome</keyword>
<name>A0AAD6C8J0_9EURO</name>
<organism evidence="2 3">
    <name type="scientific">Penicillium daleae</name>
    <dbReference type="NCBI Taxonomy" id="63821"/>
    <lineage>
        <taxon>Eukaryota</taxon>
        <taxon>Fungi</taxon>
        <taxon>Dikarya</taxon>
        <taxon>Ascomycota</taxon>
        <taxon>Pezizomycotina</taxon>
        <taxon>Eurotiomycetes</taxon>
        <taxon>Eurotiomycetidae</taxon>
        <taxon>Eurotiales</taxon>
        <taxon>Aspergillaceae</taxon>
        <taxon>Penicillium</taxon>
    </lineage>
</organism>
<feature type="compositionally biased region" description="Basic and acidic residues" evidence="1">
    <location>
        <begin position="34"/>
        <end position="45"/>
    </location>
</feature>
<feature type="region of interest" description="Disordered" evidence="1">
    <location>
        <begin position="22"/>
        <end position="45"/>
    </location>
</feature>
<evidence type="ECO:0000313" key="3">
    <source>
        <dbReference type="Proteomes" id="UP001213681"/>
    </source>
</evidence>
<dbReference type="Proteomes" id="UP001213681">
    <property type="component" value="Unassembled WGS sequence"/>
</dbReference>
<dbReference type="AlphaFoldDB" id="A0AAD6C8J0"/>
<reference evidence="2" key="1">
    <citation type="submission" date="2022-12" db="EMBL/GenBank/DDBJ databases">
        <authorList>
            <person name="Petersen C."/>
        </authorList>
    </citation>
    <scope>NUCLEOTIDE SEQUENCE</scope>
    <source>
        <strain evidence="2">IBT 16125</strain>
    </source>
</reference>
<proteinExistence type="predicted"/>